<evidence type="ECO:0000259" key="10">
    <source>
        <dbReference type="PROSITE" id="PS51671"/>
    </source>
</evidence>
<dbReference type="InterPro" id="IPR006140">
    <property type="entry name" value="D-isomer_DH_NAD-bd"/>
</dbReference>
<dbReference type="UniPathway" id="UPA00135">
    <property type="reaction ID" value="UER00196"/>
</dbReference>
<protein>
    <recommendedName>
        <fullName evidence="4 9">D-3-phosphoglycerate dehydrogenase</fullName>
        <ecNumber evidence="9">1.1.1.95</ecNumber>
    </recommendedName>
</protein>
<comment type="catalytic activity">
    <reaction evidence="8 9">
        <text>(2R)-3-phosphoglycerate + NAD(+) = 3-phosphooxypyruvate + NADH + H(+)</text>
        <dbReference type="Rhea" id="RHEA:12641"/>
        <dbReference type="ChEBI" id="CHEBI:15378"/>
        <dbReference type="ChEBI" id="CHEBI:18110"/>
        <dbReference type="ChEBI" id="CHEBI:57540"/>
        <dbReference type="ChEBI" id="CHEBI:57945"/>
        <dbReference type="ChEBI" id="CHEBI:58272"/>
        <dbReference type="EC" id="1.1.1.95"/>
    </reaction>
</comment>
<dbReference type="Pfam" id="PF19304">
    <property type="entry name" value="PGDH_inter"/>
    <property type="match status" value="1"/>
</dbReference>
<comment type="function">
    <text evidence="1">Catalyzes the reversible oxidation of 3-phospho-D-glycerate to 3-phosphonooxypyruvate, the first step of the phosphorylated L-serine biosynthesis pathway. Also catalyzes the reversible oxidation of 2-hydroxyglutarate to 2-oxoglutarate.</text>
</comment>
<keyword evidence="5 9" id="KW-0560">Oxidoreductase</keyword>
<dbReference type="SUPFAM" id="SSF52283">
    <property type="entry name" value="Formate/glycerate dehydrogenase catalytic domain-like"/>
    <property type="match status" value="1"/>
</dbReference>
<dbReference type="CDD" id="cd12173">
    <property type="entry name" value="PGDH_4"/>
    <property type="match status" value="1"/>
</dbReference>
<dbReference type="InterPro" id="IPR036291">
    <property type="entry name" value="NAD(P)-bd_dom_sf"/>
</dbReference>
<dbReference type="STRING" id="1196324.A374_03244"/>
<dbReference type="GO" id="GO:0051287">
    <property type="term" value="F:NAD binding"/>
    <property type="evidence" value="ECO:0007669"/>
    <property type="project" value="UniProtKB-UniRule"/>
</dbReference>
<dbReference type="FunFam" id="3.30.70.260:FF:000008">
    <property type="entry name" value="D-3-phosphoglycerate dehydrogenase, chloroplastic"/>
    <property type="match status" value="1"/>
</dbReference>
<dbReference type="InterPro" id="IPR006236">
    <property type="entry name" value="PGDH"/>
</dbReference>
<sequence>MFQVLATDSIAKEGLTVLENDSNVSVIYGSVDEAPTTIDALIVRSATQVTAELLAQFPSLKIVARAGVGTDNIDIDAASKRGVLVINAPDGNTISTAEHTFAMMMSLLRRIPQANHSILEGKWNRSSFKGSELLGKVVGIIGLGRIGTELAKRLKAFQTDVIVFDPFLTEERAKSLHVQSVSLDALLTTSDIITVHTPLTKETKNLLSKENLAKTKKGVYFINCARGGIYDEEALYDCLKSGHAAGCALDVFIEEPATNNKLVHLPNVVATPHIAASTTEAQLNVAVGVAQEIHGFFNGKTVKNAINLPSVPGEELQKIMPFHELAKLSGQILSQVFTSGVKEIRLSFSGTITDHDTGLVTRGLLSGFLMQRVDRYVNDINAPLIAKEQGFTISETSRSETYGYENCLQVEVIGEHDSFSLQSTYIPGYGPRIVNMNGYVTDFMPEGAMIYIEHVDKPGVIGNVGKLLGDLDINIASMQVGRKKAGGEAIMLLTFDHELTKETEMKIRQLKDVVSAKSLAL</sequence>
<dbReference type="SUPFAM" id="SSF55021">
    <property type="entry name" value="ACT-like"/>
    <property type="match status" value="1"/>
</dbReference>
<comment type="similarity">
    <text evidence="3 9">Belongs to the D-isomer specific 2-hydroxyacid dehydrogenase family.</text>
</comment>
<dbReference type="InterPro" id="IPR045865">
    <property type="entry name" value="ACT-like_dom_sf"/>
</dbReference>
<dbReference type="PROSITE" id="PS00065">
    <property type="entry name" value="D_2_HYDROXYACID_DH_1"/>
    <property type="match status" value="1"/>
</dbReference>
<proteinExistence type="inferred from homology"/>
<dbReference type="eggNOG" id="COG1052">
    <property type="taxonomic scope" value="Bacteria"/>
</dbReference>
<dbReference type="InterPro" id="IPR045626">
    <property type="entry name" value="PGDH_ASB_dom"/>
</dbReference>
<dbReference type="GO" id="GO:0006564">
    <property type="term" value="P:L-serine biosynthetic process"/>
    <property type="evidence" value="ECO:0007669"/>
    <property type="project" value="UniProtKB-UniRule"/>
</dbReference>
<reference evidence="11 12" key="1">
    <citation type="journal article" date="2012" name="J. Bacteriol.">
        <title>Genome of Bacillus macauensis ZFHKF-1, a Long-Chain-Forming Bacterium.</title>
        <authorList>
            <person name="Cai L."/>
            <person name="Zhang T."/>
        </authorList>
    </citation>
    <scope>NUCLEOTIDE SEQUENCE [LARGE SCALE GENOMIC DNA]</scope>
    <source>
        <strain evidence="11 12">ZFHKF-1</strain>
    </source>
</reference>
<dbReference type="RefSeq" id="WP_007200748.1">
    <property type="nucleotide sequence ID" value="NZ_AKKV01000020.1"/>
</dbReference>
<dbReference type="InterPro" id="IPR002912">
    <property type="entry name" value="ACT_dom"/>
</dbReference>
<keyword evidence="9" id="KW-0718">Serine biosynthesis</keyword>
<dbReference type="FunFam" id="3.40.50.720:FF:000021">
    <property type="entry name" value="D-3-phosphoglycerate dehydrogenase"/>
    <property type="match status" value="1"/>
</dbReference>
<feature type="domain" description="ACT" evidence="10">
    <location>
        <begin position="449"/>
        <end position="521"/>
    </location>
</feature>
<evidence type="ECO:0000256" key="4">
    <source>
        <dbReference type="ARBA" id="ARBA00021582"/>
    </source>
</evidence>
<comment type="catalytic activity">
    <reaction evidence="7">
        <text>(R)-2-hydroxyglutarate + NAD(+) = 2-oxoglutarate + NADH + H(+)</text>
        <dbReference type="Rhea" id="RHEA:49612"/>
        <dbReference type="ChEBI" id="CHEBI:15378"/>
        <dbReference type="ChEBI" id="CHEBI:15801"/>
        <dbReference type="ChEBI" id="CHEBI:16810"/>
        <dbReference type="ChEBI" id="CHEBI:57540"/>
        <dbReference type="ChEBI" id="CHEBI:57945"/>
        <dbReference type="EC" id="1.1.1.399"/>
    </reaction>
</comment>
<dbReference type="Pfam" id="PF02826">
    <property type="entry name" value="2-Hacid_dh_C"/>
    <property type="match status" value="1"/>
</dbReference>
<dbReference type="CDD" id="cd04902">
    <property type="entry name" value="ACT_3PGDH-xct"/>
    <property type="match status" value="1"/>
</dbReference>
<comment type="pathway">
    <text evidence="2 9">Amino-acid biosynthesis; L-serine biosynthesis; L-serine from 3-phospho-D-glycerate: step 1/3.</text>
</comment>
<keyword evidence="12" id="KW-1185">Reference proteome</keyword>
<dbReference type="PROSITE" id="PS51671">
    <property type="entry name" value="ACT"/>
    <property type="match status" value="1"/>
</dbReference>
<dbReference type="OrthoDB" id="9805416at2"/>
<dbReference type="InterPro" id="IPR029753">
    <property type="entry name" value="D-isomer_DH_CS"/>
</dbReference>
<evidence type="ECO:0000256" key="1">
    <source>
        <dbReference type="ARBA" id="ARBA00003800"/>
    </source>
</evidence>
<evidence type="ECO:0000313" key="12">
    <source>
        <dbReference type="Proteomes" id="UP000004080"/>
    </source>
</evidence>
<evidence type="ECO:0000256" key="5">
    <source>
        <dbReference type="ARBA" id="ARBA00023002"/>
    </source>
</evidence>
<evidence type="ECO:0000313" key="11">
    <source>
        <dbReference type="EMBL" id="EIT86553.1"/>
    </source>
</evidence>
<name>I8UIA9_9BACL</name>
<accession>I8UIA9</accession>
<dbReference type="PROSITE" id="PS00670">
    <property type="entry name" value="D_2_HYDROXYACID_DH_2"/>
    <property type="match status" value="1"/>
</dbReference>
<evidence type="ECO:0000256" key="6">
    <source>
        <dbReference type="ARBA" id="ARBA00023027"/>
    </source>
</evidence>
<dbReference type="Gene3D" id="3.30.1330.90">
    <property type="entry name" value="D-3-phosphoglycerate dehydrogenase, domain 3"/>
    <property type="match status" value="1"/>
</dbReference>
<dbReference type="Proteomes" id="UP000004080">
    <property type="component" value="Unassembled WGS sequence"/>
</dbReference>
<dbReference type="SUPFAM" id="SSF51735">
    <property type="entry name" value="NAD(P)-binding Rossmann-fold domains"/>
    <property type="match status" value="1"/>
</dbReference>
<dbReference type="GO" id="GO:0004617">
    <property type="term" value="F:phosphoglycerate dehydrogenase activity"/>
    <property type="evidence" value="ECO:0007669"/>
    <property type="project" value="UniProtKB-UniRule"/>
</dbReference>
<dbReference type="PATRIC" id="fig|1196324.3.peg.657"/>
<dbReference type="Gene3D" id="3.30.70.260">
    <property type="match status" value="1"/>
</dbReference>
<dbReference type="Gene3D" id="3.40.50.720">
    <property type="entry name" value="NAD(P)-binding Rossmann-like Domain"/>
    <property type="match status" value="2"/>
</dbReference>
<gene>
    <name evidence="11" type="ORF">A374_03244</name>
</gene>
<dbReference type="InterPro" id="IPR029009">
    <property type="entry name" value="ASB_dom_sf"/>
</dbReference>
<evidence type="ECO:0000256" key="7">
    <source>
        <dbReference type="ARBA" id="ARBA00048126"/>
    </source>
</evidence>
<keyword evidence="6 9" id="KW-0520">NAD</keyword>
<evidence type="ECO:0000256" key="3">
    <source>
        <dbReference type="ARBA" id="ARBA00005854"/>
    </source>
</evidence>
<organism evidence="11 12">
    <name type="scientific">Fictibacillus macauensis ZFHKF-1</name>
    <dbReference type="NCBI Taxonomy" id="1196324"/>
    <lineage>
        <taxon>Bacteria</taxon>
        <taxon>Bacillati</taxon>
        <taxon>Bacillota</taxon>
        <taxon>Bacilli</taxon>
        <taxon>Bacillales</taxon>
        <taxon>Fictibacillaceae</taxon>
        <taxon>Fictibacillus</taxon>
    </lineage>
</organism>
<dbReference type="EC" id="1.1.1.95" evidence="9"/>
<dbReference type="SUPFAM" id="SSF143548">
    <property type="entry name" value="Serine metabolism enzymes domain"/>
    <property type="match status" value="1"/>
</dbReference>
<evidence type="ECO:0000256" key="9">
    <source>
        <dbReference type="RuleBase" id="RU363003"/>
    </source>
</evidence>
<comment type="caution">
    <text evidence="11">The sequence shown here is derived from an EMBL/GenBank/DDBJ whole genome shotgun (WGS) entry which is preliminary data.</text>
</comment>
<keyword evidence="9" id="KW-0028">Amino-acid biosynthesis</keyword>
<dbReference type="InterPro" id="IPR006139">
    <property type="entry name" value="D-isomer_2_OHA_DH_cat_dom"/>
</dbReference>
<dbReference type="InterPro" id="IPR029752">
    <property type="entry name" value="D-isomer_DH_CS1"/>
</dbReference>
<dbReference type="Pfam" id="PF01842">
    <property type="entry name" value="ACT"/>
    <property type="match status" value="1"/>
</dbReference>
<evidence type="ECO:0000256" key="2">
    <source>
        <dbReference type="ARBA" id="ARBA00005216"/>
    </source>
</evidence>
<dbReference type="AlphaFoldDB" id="I8UIA9"/>
<dbReference type="NCBIfam" id="TIGR01327">
    <property type="entry name" value="PGDH"/>
    <property type="match status" value="1"/>
</dbReference>
<evidence type="ECO:0000256" key="8">
    <source>
        <dbReference type="ARBA" id="ARBA00048731"/>
    </source>
</evidence>
<dbReference type="PANTHER" id="PTHR42938:SF47">
    <property type="entry name" value="HYDROXYPYRUVATE REDUCTASE"/>
    <property type="match status" value="1"/>
</dbReference>
<dbReference type="Pfam" id="PF00389">
    <property type="entry name" value="2-Hacid_dh"/>
    <property type="match status" value="1"/>
</dbReference>
<dbReference type="EMBL" id="AKKV01000020">
    <property type="protein sequence ID" value="EIT86553.1"/>
    <property type="molecule type" value="Genomic_DNA"/>
</dbReference>
<dbReference type="PANTHER" id="PTHR42938">
    <property type="entry name" value="FORMATE DEHYDROGENASE 1"/>
    <property type="match status" value="1"/>
</dbReference>